<feature type="transmembrane region" description="Helical" evidence="1">
    <location>
        <begin position="59"/>
        <end position="81"/>
    </location>
</feature>
<evidence type="ECO:0008006" key="4">
    <source>
        <dbReference type="Google" id="ProtNLM"/>
    </source>
</evidence>
<feature type="transmembrane region" description="Helical" evidence="1">
    <location>
        <begin position="148"/>
        <end position="170"/>
    </location>
</feature>
<keyword evidence="1" id="KW-1133">Transmembrane helix</keyword>
<reference evidence="2 3" key="1">
    <citation type="submission" date="2024-10" db="EMBL/GenBank/DDBJ databases">
        <title>The Natural Products Discovery Center: Release of the First 8490 Sequenced Strains for Exploring Actinobacteria Biosynthetic Diversity.</title>
        <authorList>
            <person name="Kalkreuter E."/>
            <person name="Kautsar S.A."/>
            <person name="Yang D."/>
            <person name="Bader C.D."/>
            <person name="Teijaro C.N."/>
            <person name="Fluegel L."/>
            <person name="Davis C.M."/>
            <person name="Simpson J.R."/>
            <person name="Lauterbach L."/>
            <person name="Steele A.D."/>
            <person name="Gui C."/>
            <person name="Meng S."/>
            <person name="Li G."/>
            <person name="Viehrig K."/>
            <person name="Ye F."/>
            <person name="Su P."/>
            <person name="Kiefer A.F."/>
            <person name="Nichols A."/>
            <person name="Cepeda A.J."/>
            <person name="Yan W."/>
            <person name="Fan B."/>
            <person name="Jiang Y."/>
            <person name="Adhikari A."/>
            <person name="Zheng C.-J."/>
            <person name="Schuster L."/>
            <person name="Cowan T.M."/>
            <person name="Smanski M.J."/>
            <person name="Chevrette M.G."/>
            <person name="De Carvalho L.P.S."/>
            <person name="Shen B."/>
        </authorList>
    </citation>
    <scope>NUCLEOTIDE SEQUENCE [LARGE SCALE GENOMIC DNA]</scope>
    <source>
        <strain evidence="2 3">NPDC018013</strain>
    </source>
</reference>
<evidence type="ECO:0000313" key="2">
    <source>
        <dbReference type="EMBL" id="MFH8590041.1"/>
    </source>
</evidence>
<feature type="transmembrane region" description="Helical" evidence="1">
    <location>
        <begin position="21"/>
        <end position="39"/>
    </location>
</feature>
<dbReference type="Proteomes" id="UP001610990">
    <property type="component" value="Unassembled WGS sequence"/>
</dbReference>
<gene>
    <name evidence="2" type="ORF">ACH4GP_37680</name>
</gene>
<feature type="transmembrane region" description="Helical" evidence="1">
    <location>
        <begin position="509"/>
        <end position="527"/>
    </location>
</feature>
<name>A0ABW7RPN4_9ACTN</name>
<keyword evidence="1" id="KW-0472">Membrane</keyword>
<keyword evidence="3" id="KW-1185">Reference proteome</keyword>
<accession>A0ABW7RPN4</accession>
<feature type="transmembrane region" description="Helical" evidence="1">
    <location>
        <begin position="447"/>
        <end position="466"/>
    </location>
</feature>
<feature type="transmembrane region" description="Helical" evidence="1">
    <location>
        <begin position="415"/>
        <end position="435"/>
    </location>
</feature>
<evidence type="ECO:0000313" key="3">
    <source>
        <dbReference type="Proteomes" id="UP001610990"/>
    </source>
</evidence>
<dbReference type="RefSeq" id="WP_397677082.1">
    <property type="nucleotide sequence ID" value="NZ_JBIRGH010000042.1"/>
</dbReference>
<evidence type="ECO:0000256" key="1">
    <source>
        <dbReference type="SAM" id="Phobius"/>
    </source>
</evidence>
<sequence>MVPMLVRLAVADFRDRVRRPAYAAILIAAVALGYLATPASSSNWVVVQVGSYRGTYNSAYIGMIVALASAVWLSLAGFYVVRNALSRDESTGVGRLLAATPLRTSAYLVAKFLSSVLVLASMLGVLAVTAVVMQLARGEDLAVDPVRLLSPFVLIALPLMALTAAAALLFETVPLLRAGLGNIVWFFVWSVVAIGGQSPQAPLGGIGVHSVVQSLSTGMAAQGIDPHRVGEFSLGLTFVDEPLRTFDWAGFDPSPEFLVSRLVLVLLALVLVVLPALWFPRFDPARSGGQPSGAESTGGAQDAYLGAHATVVPAAGPAAFQGVPRAPVRPGSPALRLLAGEVRILLQGTPRWWWAGVLLLTVVAQMVTSATGASRILLPLAWIWPVLLWSRLGTQRHEAGVEAVLGAYPAARRRIAAEWGAGFLLTAVSGIGPALRMLTGADFPGLLHWLCGALFIPSFALVLGTLSRTHRLFQAAYLPLWYGTVNGFAPLDFMGAVRGPDGQPAGLPPAVLLGAVVVTLGIVYGATATRRAAS</sequence>
<proteinExistence type="predicted"/>
<feature type="transmembrane region" description="Helical" evidence="1">
    <location>
        <begin position="112"/>
        <end position="136"/>
    </location>
</feature>
<dbReference type="EMBL" id="JBIRGH010000042">
    <property type="protein sequence ID" value="MFH8590041.1"/>
    <property type="molecule type" value="Genomic_DNA"/>
</dbReference>
<feature type="transmembrane region" description="Helical" evidence="1">
    <location>
        <begin position="258"/>
        <end position="279"/>
    </location>
</feature>
<protein>
    <recommendedName>
        <fullName evidence="4">ABC transporter permease</fullName>
    </recommendedName>
</protein>
<feature type="transmembrane region" description="Helical" evidence="1">
    <location>
        <begin position="478"/>
        <end position="497"/>
    </location>
</feature>
<feature type="transmembrane region" description="Helical" evidence="1">
    <location>
        <begin position="175"/>
        <end position="195"/>
    </location>
</feature>
<keyword evidence="1" id="KW-0812">Transmembrane</keyword>
<organism evidence="2 3">
    <name type="scientific">Streptomyces celluloflavus</name>
    <dbReference type="NCBI Taxonomy" id="58344"/>
    <lineage>
        <taxon>Bacteria</taxon>
        <taxon>Bacillati</taxon>
        <taxon>Actinomycetota</taxon>
        <taxon>Actinomycetes</taxon>
        <taxon>Kitasatosporales</taxon>
        <taxon>Streptomycetaceae</taxon>
        <taxon>Streptomyces</taxon>
    </lineage>
</organism>
<comment type="caution">
    <text evidence="2">The sequence shown here is derived from an EMBL/GenBank/DDBJ whole genome shotgun (WGS) entry which is preliminary data.</text>
</comment>